<dbReference type="InterPro" id="IPR016032">
    <property type="entry name" value="Sig_transdc_resp-reg_C-effctor"/>
</dbReference>
<dbReference type="InterPro" id="IPR058245">
    <property type="entry name" value="NreC/VraR/RcsB-like_REC"/>
</dbReference>
<dbReference type="PROSITE" id="PS50110">
    <property type="entry name" value="RESPONSE_REGULATORY"/>
    <property type="match status" value="1"/>
</dbReference>
<dbReference type="SUPFAM" id="SSF52172">
    <property type="entry name" value="CheY-like"/>
    <property type="match status" value="1"/>
</dbReference>
<dbReference type="Pfam" id="PF00072">
    <property type="entry name" value="Response_reg"/>
    <property type="match status" value="1"/>
</dbReference>
<dbReference type="RefSeq" id="WP_022920007.1">
    <property type="nucleotide sequence ID" value="NZ_BMLB01000008.1"/>
</dbReference>
<evidence type="ECO:0000256" key="3">
    <source>
        <dbReference type="PROSITE-ProRule" id="PRU00169"/>
    </source>
</evidence>
<dbReference type="EMBL" id="BMLB01000008">
    <property type="protein sequence ID" value="GGK83400.1"/>
    <property type="molecule type" value="Genomic_DNA"/>
</dbReference>
<accession>A0ABQ2FCE6</accession>
<keyword evidence="6" id="KW-1185">Reference proteome</keyword>
<dbReference type="GO" id="GO:0003677">
    <property type="term" value="F:DNA binding"/>
    <property type="evidence" value="ECO:0007669"/>
    <property type="project" value="UniProtKB-KW"/>
</dbReference>
<evidence type="ECO:0000313" key="6">
    <source>
        <dbReference type="Proteomes" id="UP000662111"/>
    </source>
</evidence>
<sequence>MLLVDDHQLVVQLLATALSAEPDLECVGVAHDAAAALAKGRELAPDVVVMDVRLGDGDGIAAARELLAELPQTRVIVLTAFADPRLVQRAAAAGVSALAAKDGQIDGLLQLIRQSVRGSFVSGHGIPQVQQPEHRLAAAGLTADDGAVLRLLAAGLGEDGVASELGVDLRQARRQVQAVLTALGAATAQEAVSTAVARGLLRVGRW</sequence>
<dbReference type="SMART" id="SM00421">
    <property type="entry name" value="HTH_LUXR"/>
    <property type="match status" value="1"/>
</dbReference>
<dbReference type="InterPro" id="IPR001789">
    <property type="entry name" value="Sig_transdc_resp-reg_receiver"/>
</dbReference>
<evidence type="ECO:0000259" key="4">
    <source>
        <dbReference type="PROSITE" id="PS50110"/>
    </source>
</evidence>
<feature type="domain" description="Response regulatory" evidence="4">
    <location>
        <begin position="1"/>
        <end position="116"/>
    </location>
</feature>
<proteinExistence type="predicted"/>
<dbReference type="PANTHER" id="PTHR43214">
    <property type="entry name" value="TWO-COMPONENT RESPONSE REGULATOR"/>
    <property type="match status" value="1"/>
</dbReference>
<keyword evidence="1 3" id="KW-0597">Phosphoprotein</keyword>
<dbReference type="Proteomes" id="UP000662111">
    <property type="component" value="Unassembled WGS sequence"/>
</dbReference>
<feature type="modified residue" description="4-aspartylphosphate" evidence="3">
    <location>
        <position position="51"/>
    </location>
</feature>
<dbReference type="CDD" id="cd17535">
    <property type="entry name" value="REC_NarL-like"/>
    <property type="match status" value="1"/>
</dbReference>
<evidence type="ECO:0000313" key="5">
    <source>
        <dbReference type="EMBL" id="GGK83400.1"/>
    </source>
</evidence>
<dbReference type="InterPro" id="IPR011006">
    <property type="entry name" value="CheY-like_superfamily"/>
</dbReference>
<name>A0ABQ2FCE6_9MICO</name>
<gene>
    <name evidence="5" type="ORF">GCM10011509_34800</name>
</gene>
<evidence type="ECO:0000256" key="1">
    <source>
        <dbReference type="ARBA" id="ARBA00022553"/>
    </source>
</evidence>
<dbReference type="InterPro" id="IPR039420">
    <property type="entry name" value="WalR-like"/>
</dbReference>
<dbReference type="Gene3D" id="3.40.50.2300">
    <property type="match status" value="1"/>
</dbReference>
<dbReference type="PANTHER" id="PTHR43214:SF42">
    <property type="entry name" value="TRANSCRIPTIONAL REGULATORY PROTEIN DESR"/>
    <property type="match status" value="1"/>
</dbReference>
<protein>
    <submittedName>
        <fullName evidence="5">DNA-binding response regulator</fullName>
    </submittedName>
</protein>
<evidence type="ECO:0000256" key="2">
    <source>
        <dbReference type="ARBA" id="ARBA00023125"/>
    </source>
</evidence>
<reference evidence="6" key="1">
    <citation type="journal article" date="2019" name="Int. J. Syst. Evol. Microbiol.">
        <title>The Global Catalogue of Microorganisms (GCM) 10K type strain sequencing project: providing services to taxonomists for standard genome sequencing and annotation.</title>
        <authorList>
            <consortium name="The Broad Institute Genomics Platform"/>
            <consortium name="The Broad Institute Genome Sequencing Center for Infectious Disease"/>
            <person name="Wu L."/>
            <person name="Ma J."/>
        </authorList>
    </citation>
    <scope>NUCLEOTIDE SEQUENCE [LARGE SCALE GENOMIC DNA]</scope>
    <source>
        <strain evidence="6">CGMCC 1.5362</strain>
    </source>
</reference>
<dbReference type="SMART" id="SM00448">
    <property type="entry name" value="REC"/>
    <property type="match status" value="1"/>
</dbReference>
<organism evidence="5 6">
    <name type="scientific">Ornithinimicrobium pekingense</name>
    <dbReference type="NCBI Taxonomy" id="384677"/>
    <lineage>
        <taxon>Bacteria</taxon>
        <taxon>Bacillati</taxon>
        <taxon>Actinomycetota</taxon>
        <taxon>Actinomycetes</taxon>
        <taxon>Micrococcales</taxon>
        <taxon>Ornithinimicrobiaceae</taxon>
        <taxon>Ornithinimicrobium</taxon>
    </lineage>
</organism>
<keyword evidence="2 5" id="KW-0238">DNA-binding</keyword>
<comment type="caution">
    <text evidence="5">The sequence shown here is derived from an EMBL/GenBank/DDBJ whole genome shotgun (WGS) entry which is preliminary data.</text>
</comment>
<dbReference type="SUPFAM" id="SSF46894">
    <property type="entry name" value="C-terminal effector domain of the bipartite response regulators"/>
    <property type="match status" value="1"/>
</dbReference>
<dbReference type="InterPro" id="IPR000792">
    <property type="entry name" value="Tscrpt_reg_LuxR_C"/>
</dbReference>